<evidence type="ECO:0000313" key="2">
    <source>
        <dbReference type="Proteomes" id="UP000198253"/>
    </source>
</evidence>
<proteinExistence type="predicted"/>
<name>A0A1C4Y9K0_MICEC</name>
<protein>
    <submittedName>
        <fullName evidence="1">CRISPR-associated protein, TIGR02710 family</fullName>
    </submittedName>
</protein>
<dbReference type="InterPro" id="IPR014082">
    <property type="entry name" value="CRISPR-assoc_prot_Cas02710"/>
</dbReference>
<dbReference type="SUPFAM" id="SSF52980">
    <property type="entry name" value="Restriction endonuclease-like"/>
    <property type="match status" value="1"/>
</dbReference>
<dbReference type="InterPro" id="IPR011335">
    <property type="entry name" value="Restrct_endonuc-II-like"/>
</dbReference>
<dbReference type="Gene3D" id="3.40.50.10770">
    <property type="entry name" value="Hypothetical protein VC1899 like domain (Restriction endonuclease-like)"/>
    <property type="match status" value="1"/>
</dbReference>
<gene>
    <name evidence="1" type="ORF">GA0070618_3719</name>
</gene>
<dbReference type="AlphaFoldDB" id="A0A1C4Y9K0"/>
<sequence length="483" mass="53528">MGTSFVDRVARMSRIQRGDERYGEGSAALQATRFYLDHLLDDAVQRARAASVLPTRRVDLLISLCGFAATPTVLAFELLQPRRLLVLRSKDAAESVNLIGRHLVMSGRLDFETFQHETVDPSDPLDMYAKISKWLGGRDGRDAVIDITGGRKVMSAAAALAAWQLSLRLTYVENRYDPVTRKPLPGEDRLITLDNPTTLFGDQEMQRALETFRSGAYEAARQRYAEICERVAVPGRARLMRSVAELYRTWCDLDLPSLPAAVAGVRDSLPAVQREVSPQLTATLHAQLAFAERLAAGEPTAFVVCFYLLGRHYQQVSRHDFAALLFYRTIEACLTSRLRARYPGFDPDGCDYALIDAPDRLRRRYQDLGRALGSGPTQGPPAKLTLFAAAQLLVAEADDMMTAAGFTDSSGAPDLVRLRRLQDRTRARNKSVLAHGTTAISASDTDELRKEAAELLTAYWARHGDGGDLSGLLAELRFLRVDR</sequence>
<dbReference type="Pfam" id="PF09670">
    <property type="entry name" value="Cas_Cas02710"/>
    <property type="match status" value="1"/>
</dbReference>
<organism evidence="1 2">
    <name type="scientific">Micromonospora echinospora</name>
    <name type="common">Micromonospora purpurea</name>
    <dbReference type="NCBI Taxonomy" id="1877"/>
    <lineage>
        <taxon>Bacteria</taxon>
        <taxon>Bacillati</taxon>
        <taxon>Actinomycetota</taxon>
        <taxon>Actinomycetes</taxon>
        <taxon>Micromonosporales</taxon>
        <taxon>Micromonosporaceae</taxon>
        <taxon>Micromonospora</taxon>
    </lineage>
</organism>
<dbReference type="OrthoDB" id="3470994at2"/>
<dbReference type="RefSeq" id="WP_088982753.1">
    <property type="nucleotide sequence ID" value="NZ_LT607413.1"/>
</dbReference>
<dbReference type="Proteomes" id="UP000198253">
    <property type="component" value="Chromosome I"/>
</dbReference>
<dbReference type="NCBIfam" id="TIGR02710">
    <property type="entry name" value="TIGR02710 family CRISPR-associated CARF protein"/>
    <property type="match status" value="1"/>
</dbReference>
<reference evidence="2" key="1">
    <citation type="submission" date="2016-06" db="EMBL/GenBank/DDBJ databases">
        <authorList>
            <person name="Varghese N."/>
            <person name="Submissions Spin"/>
        </authorList>
    </citation>
    <scope>NUCLEOTIDE SEQUENCE [LARGE SCALE GENOMIC DNA]</scope>
    <source>
        <strain evidence="2">DSM 43816</strain>
    </source>
</reference>
<dbReference type="EMBL" id="LT607413">
    <property type="protein sequence ID" value="SCF17413.1"/>
    <property type="molecule type" value="Genomic_DNA"/>
</dbReference>
<evidence type="ECO:0000313" key="1">
    <source>
        <dbReference type="EMBL" id="SCF17413.1"/>
    </source>
</evidence>
<dbReference type="InParanoid" id="A0A1C4Y9K0"/>
<accession>A0A1C4Y9K0</accession>
<keyword evidence="2" id="KW-1185">Reference proteome</keyword>